<reference evidence="2 3" key="1">
    <citation type="submission" date="2018-03" db="EMBL/GenBank/DDBJ databases">
        <authorList>
            <person name="Guldener U."/>
        </authorList>
    </citation>
    <scope>NUCLEOTIDE SEQUENCE [LARGE SCALE GENOMIC DNA]</scope>
    <source>
        <strain evidence="2 3">NBRC100155</strain>
    </source>
</reference>
<gene>
    <name evidence="2" type="ORF">UTRI_00318</name>
</gene>
<evidence type="ECO:0000313" key="2">
    <source>
        <dbReference type="EMBL" id="SPO20841.1"/>
    </source>
</evidence>
<evidence type="ECO:0000256" key="1">
    <source>
        <dbReference type="SAM" id="SignalP"/>
    </source>
</evidence>
<dbReference type="AlphaFoldDB" id="A0A5C3DUD8"/>
<name>A0A5C3DUD8_9BASI</name>
<accession>A0A5C3DUD8</accession>
<keyword evidence="3" id="KW-1185">Reference proteome</keyword>
<feature type="chain" id="PRO_5022943767" evidence="1">
    <location>
        <begin position="21"/>
        <end position="166"/>
    </location>
</feature>
<dbReference type="EMBL" id="OOIN01000002">
    <property type="protein sequence ID" value="SPO20841.1"/>
    <property type="molecule type" value="Genomic_DNA"/>
</dbReference>
<organism evidence="2 3">
    <name type="scientific">Ustilago trichophora</name>
    <dbReference type="NCBI Taxonomy" id="86804"/>
    <lineage>
        <taxon>Eukaryota</taxon>
        <taxon>Fungi</taxon>
        <taxon>Dikarya</taxon>
        <taxon>Basidiomycota</taxon>
        <taxon>Ustilaginomycotina</taxon>
        <taxon>Ustilaginomycetes</taxon>
        <taxon>Ustilaginales</taxon>
        <taxon>Ustilaginaceae</taxon>
        <taxon>Ustilago</taxon>
    </lineage>
</organism>
<protein>
    <submittedName>
        <fullName evidence="2">Uncharacterized protein</fullName>
    </submittedName>
</protein>
<proteinExistence type="predicted"/>
<sequence length="166" mass="17466">MKINVALIATCFAFVATTVAAGWTEDASGQIYSKYCDKHGELASTTHVCFATNDSNFASTVTSASDFQGYFSADKKEFVLIPNKGKASIVTDSVTLIVTFDTKPVFEGLGEHCSLVEFLQYGKKVTDAGGIVCQPGGRAIGWFGDVYGEPTSGSKGNGQPGPPPGF</sequence>
<dbReference type="Proteomes" id="UP000324022">
    <property type="component" value="Unassembled WGS sequence"/>
</dbReference>
<evidence type="ECO:0000313" key="3">
    <source>
        <dbReference type="Proteomes" id="UP000324022"/>
    </source>
</evidence>
<keyword evidence="1" id="KW-0732">Signal</keyword>
<feature type="signal peptide" evidence="1">
    <location>
        <begin position="1"/>
        <end position="20"/>
    </location>
</feature>